<keyword evidence="1" id="KW-0732">Signal</keyword>
<feature type="chain" id="PRO_5042220230" evidence="1">
    <location>
        <begin position="20"/>
        <end position="115"/>
    </location>
</feature>
<keyword evidence="3" id="KW-1185">Reference proteome</keyword>
<organism evidence="2 3">
    <name type="scientific">Elysia crispata</name>
    <name type="common">lettuce slug</name>
    <dbReference type="NCBI Taxonomy" id="231223"/>
    <lineage>
        <taxon>Eukaryota</taxon>
        <taxon>Metazoa</taxon>
        <taxon>Spiralia</taxon>
        <taxon>Lophotrochozoa</taxon>
        <taxon>Mollusca</taxon>
        <taxon>Gastropoda</taxon>
        <taxon>Heterobranchia</taxon>
        <taxon>Euthyneura</taxon>
        <taxon>Panpulmonata</taxon>
        <taxon>Sacoglossa</taxon>
        <taxon>Placobranchoidea</taxon>
        <taxon>Plakobranchidae</taxon>
        <taxon>Elysia</taxon>
    </lineage>
</organism>
<gene>
    <name evidence="2" type="ORF">RRG08_020217</name>
</gene>
<reference evidence="2" key="1">
    <citation type="journal article" date="2023" name="G3 (Bethesda)">
        <title>A reference genome for the long-term kleptoplast-retaining sea slug Elysia crispata morphotype clarki.</title>
        <authorList>
            <person name="Eastman K.E."/>
            <person name="Pendleton A.L."/>
            <person name="Shaikh M.A."/>
            <person name="Suttiyut T."/>
            <person name="Ogas R."/>
            <person name="Tomko P."/>
            <person name="Gavelis G."/>
            <person name="Widhalm J.R."/>
            <person name="Wisecaver J.H."/>
        </authorList>
    </citation>
    <scope>NUCLEOTIDE SEQUENCE</scope>
    <source>
        <strain evidence="2">ECLA1</strain>
    </source>
</reference>
<name>A0AAE1A2R8_9GAST</name>
<dbReference type="AlphaFoldDB" id="A0AAE1A2R8"/>
<sequence length="115" mass="12047">MFMIISIVIINITVSSSSSSQPLSLPSSAKIITAEASAILCNAVHAGSFVRGRVASPCLVPGSPARKASDAPLFAEGLFDTGISGADDGIRVSWGGLWEVWEEGITVDILTWRLT</sequence>
<evidence type="ECO:0000256" key="1">
    <source>
        <dbReference type="SAM" id="SignalP"/>
    </source>
</evidence>
<evidence type="ECO:0000313" key="3">
    <source>
        <dbReference type="Proteomes" id="UP001283361"/>
    </source>
</evidence>
<accession>A0AAE1A2R8</accession>
<protein>
    <submittedName>
        <fullName evidence="2">Uncharacterized protein</fullName>
    </submittedName>
</protein>
<evidence type="ECO:0000313" key="2">
    <source>
        <dbReference type="EMBL" id="KAK3779872.1"/>
    </source>
</evidence>
<proteinExistence type="predicted"/>
<dbReference type="Proteomes" id="UP001283361">
    <property type="component" value="Unassembled WGS sequence"/>
</dbReference>
<comment type="caution">
    <text evidence="2">The sequence shown here is derived from an EMBL/GenBank/DDBJ whole genome shotgun (WGS) entry which is preliminary data.</text>
</comment>
<dbReference type="EMBL" id="JAWDGP010002798">
    <property type="protein sequence ID" value="KAK3779872.1"/>
    <property type="molecule type" value="Genomic_DNA"/>
</dbReference>
<feature type="signal peptide" evidence="1">
    <location>
        <begin position="1"/>
        <end position="19"/>
    </location>
</feature>